<name>A0ABS5KGF2_9BACT</name>
<dbReference type="InterPro" id="IPR013320">
    <property type="entry name" value="ConA-like_dom_sf"/>
</dbReference>
<dbReference type="Gene3D" id="2.60.120.260">
    <property type="entry name" value="Galactose-binding domain-like"/>
    <property type="match status" value="1"/>
</dbReference>
<dbReference type="Proteomes" id="UP000721861">
    <property type="component" value="Unassembled WGS sequence"/>
</dbReference>
<dbReference type="EMBL" id="JAGUCN010000040">
    <property type="protein sequence ID" value="MBS2213927.1"/>
    <property type="molecule type" value="Genomic_DNA"/>
</dbReference>
<reference evidence="4 5" key="1">
    <citation type="journal article" date="2014" name="Int. J. Syst. Evol. Microbiol.">
        <title>Carboxylicivirga gen. nov. in the family Marinilabiliaceae with two novel species, Carboxylicivirga mesophila sp. nov. and Carboxylicivirga taeanensis sp. nov., and reclassification of Cytophaga fermentans as Saccharicrinis fermentans gen. nov., comb. nov.</title>
        <authorList>
            <person name="Yang S.H."/>
            <person name="Seo H.S."/>
            <person name="Woo J.H."/>
            <person name="Oh H.M."/>
            <person name="Jang H."/>
            <person name="Lee J.H."/>
            <person name="Kim S.J."/>
            <person name="Kwon K.K."/>
        </authorList>
    </citation>
    <scope>NUCLEOTIDE SEQUENCE [LARGE SCALE GENOMIC DNA]</scope>
    <source>
        <strain evidence="4 5">JCM 18290</strain>
    </source>
</reference>
<accession>A0ABS5KGF2</accession>
<dbReference type="GO" id="GO:0016787">
    <property type="term" value="F:hydrolase activity"/>
    <property type="evidence" value="ECO:0007669"/>
    <property type="project" value="UniProtKB-KW"/>
</dbReference>
<evidence type="ECO:0000256" key="1">
    <source>
        <dbReference type="ARBA" id="ARBA00006865"/>
    </source>
</evidence>
<dbReference type="PROSITE" id="PS51762">
    <property type="entry name" value="GH16_2"/>
    <property type="match status" value="1"/>
</dbReference>
<dbReference type="Pfam" id="PF00722">
    <property type="entry name" value="Glyco_hydro_16"/>
    <property type="match status" value="1"/>
</dbReference>
<evidence type="ECO:0000313" key="5">
    <source>
        <dbReference type="Proteomes" id="UP000721861"/>
    </source>
</evidence>
<dbReference type="Gene3D" id="2.60.120.200">
    <property type="match status" value="1"/>
</dbReference>
<gene>
    <name evidence="4" type="ORF">KEM09_21140</name>
</gene>
<keyword evidence="5" id="KW-1185">Reference proteome</keyword>
<evidence type="ECO:0000259" key="3">
    <source>
        <dbReference type="PROSITE" id="PS51762"/>
    </source>
</evidence>
<comment type="caution">
    <text evidence="4">The sequence shown here is derived from an EMBL/GenBank/DDBJ whole genome shotgun (WGS) entry which is preliminary data.</text>
</comment>
<sequence>MKETTLLTLSLSLLLLLGSCEKEVIKNETSQPDITNSQSSKVDPLTPMGMQPMIVEGPQASSILKSLPAGSWELDFSDEFEGSTVDPIKWNVIVSSKSRAPRPDLGIDDWWWTAENVWQENGDLVLRVTKEDYNTMHCGSVNSNNLYETQYGYFEARMKIADASKGTHTAFWFQGDNQGNVDGTANDGAEIDVFESAWMEDYTKSVIHIDGYGADHKANTVKYTTPNIHDGNYHTWGFHWTESFMDIYYDGVFKVRYSDPAWIVHSPEFLWLSDGASFGYAGNNFTREPVGTLTHAYVDYVRVWKQVSSPTVIEAECENQSCFSPTGDDIQTKSHASASNGQHLKLMADVVNDRIRFDNIYVSEAGNYSVNLSGLTWNSFGKYKCSISNNGSWHYFTPELDLYGTSTSVKDLTFGTVYLVAGNHSITFTCSGKNNKSSGYVGSFDKITLTPQ</sequence>
<dbReference type="PANTHER" id="PTHR10963">
    <property type="entry name" value="GLYCOSYL HYDROLASE-RELATED"/>
    <property type="match status" value="1"/>
</dbReference>
<dbReference type="InterPro" id="IPR050546">
    <property type="entry name" value="Glycosyl_Hydrlase_16"/>
</dbReference>
<feature type="domain" description="CBM6" evidence="2">
    <location>
        <begin position="311"/>
        <end position="450"/>
    </location>
</feature>
<comment type="similarity">
    <text evidence="1">Belongs to the glycosyl hydrolase 16 family.</text>
</comment>
<protein>
    <submittedName>
        <fullName evidence="4">Glycoside hydrolase family 16 protein</fullName>
    </submittedName>
</protein>
<proteinExistence type="inferred from homology"/>
<dbReference type="InterPro" id="IPR005084">
    <property type="entry name" value="CBM6"/>
</dbReference>
<evidence type="ECO:0000313" key="4">
    <source>
        <dbReference type="EMBL" id="MBS2213927.1"/>
    </source>
</evidence>
<dbReference type="InterPro" id="IPR008979">
    <property type="entry name" value="Galactose-bd-like_sf"/>
</dbReference>
<evidence type="ECO:0000259" key="2">
    <source>
        <dbReference type="PROSITE" id="PS51175"/>
    </source>
</evidence>
<dbReference type="SUPFAM" id="SSF49899">
    <property type="entry name" value="Concanavalin A-like lectins/glucanases"/>
    <property type="match status" value="1"/>
</dbReference>
<dbReference type="InterPro" id="IPR000757">
    <property type="entry name" value="Beta-glucanase-like"/>
</dbReference>
<dbReference type="RefSeq" id="WP_212231799.1">
    <property type="nucleotide sequence ID" value="NZ_JAGUCN010000040.1"/>
</dbReference>
<keyword evidence="4" id="KW-0378">Hydrolase</keyword>
<dbReference type="PROSITE" id="PS51175">
    <property type="entry name" value="CBM6"/>
    <property type="match status" value="1"/>
</dbReference>
<organism evidence="4 5">
    <name type="scientific">Carboxylicivirga mesophila</name>
    <dbReference type="NCBI Taxonomy" id="1166478"/>
    <lineage>
        <taxon>Bacteria</taxon>
        <taxon>Pseudomonadati</taxon>
        <taxon>Bacteroidota</taxon>
        <taxon>Bacteroidia</taxon>
        <taxon>Marinilabiliales</taxon>
        <taxon>Marinilabiliaceae</taxon>
        <taxon>Carboxylicivirga</taxon>
    </lineage>
</organism>
<dbReference type="CDD" id="cd08023">
    <property type="entry name" value="GH16_laminarinase_like"/>
    <property type="match status" value="1"/>
</dbReference>
<dbReference type="SUPFAM" id="SSF49785">
    <property type="entry name" value="Galactose-binding domain-like"/>
    <property type="match status" value="1"/>
</dbReference>
<feature type="domain" description="GH16" evidence="3">
    <location>
        <begin position="29"/>
        <end position="309"/>
    </location>
</feature>
<dbReference type="PROSITE" id="PS51257">
    <property type="entry name" value="PROKAR_LIPOPROTEIN"/>
    <property type="match status" value="1"/>
</dbReference>
<dbReference type="PANTHER" id="PTHR10963:SF55">
    <property type="entry name" value="GLYCOSIDE HYDROLASE FAMILY 16 PROTEIN"/>
    <property type="match status" value="1"/>
</dbReference>